<feature type="compositionally biased region" description="Polar residues" evidence="2">
    <location>
        <begin position="1302"/>
        <end position="1318"/>
    </location>
</feature>
<name>A0ABU7HZK8_9PSED</name>
<proteinExistence type="predicted"/>
<dbReference type="RefSeq" id="WP_330077642.1">
    <property type="nucleotide sequence ID" value="NZ_JAZDQJ010000048.1"/>
</dbReference>
<dbReference type="NCBIfam" id="TIGR03696">
    <property type="entry name" value="Rhs_assc_core"/>
    <property type="match status" value="1"/>
</dbReference>
<gene>
    <name evidence="6" type="ORF">V0R50_27460</name>
</gene>
<evidence type="ECO:0000259" key="4">
    <source>
        <dbReference type="Pfam" id="PF18416"/>
    </source>
</evidence>
<keyword evidence="3" id="KW-0472">Membrane</keyword>
<keyword evidence="7" id="KW-1185">Reference proteome</keyword>
<dbReference type="PANTHER" id="PTHR32305">
    <property type="match status" value="1"/>
</dbReference>
<accession>A0ABU7HZK8</accession>
<dbReference type="Pfam" id="PF25023">
    <property type="entry name" value="TEN_YD-shell"/>
    <property type="match status" value="1"/>
</dbReference>
<dbReference type="EMBL" id="JAZDQJ010000048">
    <property type="protein sequence ID" value="MEE1936977.1"/>
    <property type="molecule type" value="Genomic_DNA"/>
</dbReference>
<dbReference type="InterPro" id="IPR050708">
    <property type="entry name" value="T6SS_VgrG/RHS"/>
</dbReference>
<feature type="region of interest" description="Disordered" evidence="2">
    <location>
        <begin position="1302"/>
        <end position="1331"/>
    </location>
</feature>
<feature type="domain" description="N-acetylglucosamine binding protein A" evidence="4">
    <location>
        <begin position="215"/>
        <end position="301"/>
    </location>
</feature>
<dbReference type="Pfam" id="PF18416">
    <property type="entry name" value="GbpA_2"/>
    <property type="match status" value="4"/>
</dbReference>
<feature type="domain" description="N-acetylglucosamine binding protein A" evidence="4">
    <location>
        <begin position="5"/>
        <end position="92"/>
    </location>
</feature>
<keyword evidence="3" id="KW-0812">Transmembrane</keyword>
<dbReference type="Proteomes" id="UP001335100">
    <property type="component" value="Unassembled WGS sequence"/>
</dbReference>
<dbReference type="Pfam" id="PF05593">
    <property type="entry name" value="RHS_repeat"/>
    <property type="match status" value="1"/>
</dbReference>
<feature type="domain" description="N-acetylglucosamine binding protein A" evidence="4">
    <location>
        <begin position="318"/>
        <end position="412"/>
    </location>
</feature>
<evidence type="ECO:0000256" key="2">
    <source>
        <dbReference type="SAM" id="MobiDB-lite"/>
    </source>
</evidence>
<evidence type="ECO:0000256" key="3">
    <source>
        <dbReference type="SAM" id="Phobius"/>
    </source>
</evidence>
<feature type="transmembrane region" description="Helical" evidence="3">
    <location>
        <begin position="2169"/>
        <end position="2187"/>
    </location>
</feature>
<dbReference type="InterPro" id="IPR022385">
    <property type="entry name" value="Rhs_assc_core"/>
</dbReference>
<dbReference type="InterPro" id="IPR056823">
    <property type="entry name" value="TEN-like_YD-shell"/>
</dbReference>
<dbReference type="Gene3D" id="3.30.70.2150">
    <property type="match status" value="6"/>
</dbReference>
<keyword evidence="1" id="KW-0677">Repeat</keyword>
<dbReference type="InterPro" id="IPR031325">
    <property type="entry name" value="RHS_repeat"/>
</dbReference>
<protein>
    <submittedName>
        <fullName evidence="6">RHS repeat-associated core domain-containing protein</fullName>
    </submittedName>
</protein>
<dbReference type="InterPro" id="IPR041029">
    <property type="entry name" value="GbpA_2"/>
</dbReference>
<evidence type="ECO:0000256" key="1">
    <source>
        <dbReference type="ARBA" id="ARBA00022737"/>
    </source>
</evidence>
<evidence type="ECO:0000313" key="6">
    <source>
        <dbReference type="EMBL" id="MEE1936977.1"/>
    </source>
</evidence>
<evidence type="ECO:0000259" key="5">
    <source>
        <dbReference type="Pfam" id="PF25023"/>
    </source>
</evidence>
<dbReference type="PANTHER" id="PTHR32305:SF15">
    <property type="entry name" value="PROTEIN RHSA-RELATED"/>
    <property type="match status" value="1"/>
</dbReference>
<organism evidence="6 7">
    <name type="scientific">Pseudomonas ulcerans</name>
    <dbReference type="NCBI Taxonomy" id="3115852"/>
    <lineage>
        <taxon>Bacteria</taxon>
        <taxon>Pseudomonadati</taxon>
        <taxon>Pseudomonadota</taxon>
        <taxon>Gammaproteobacteria</taxon>
        <taxon>Pseudomonadales</taxon>
        <taxon>Pseudomonadaceae</taxon>
        <taxon>Pseudomonas</taxon>
    </lineage>
</organism>
<keyword evidence="3" id="KW-1133">Transmembrane helix</keyword>
<sequence>MARNWKDLGEVLSGRDLAEGERVTLNVFDKSLKTLLEQITFRPSRQQTAQKVWAADFCREINTRSALVRAGLETASGEWEVLESSYLNHFWNITSRELQLVATLPRQINWSSDERVALHSTKTLSSTNTSIRVQVRSATGELLETINFTPSAGRLTPGLWTKDLAIQINNTSQLVRAGRESGNLIEPYWEGNSNYIWIPKDSGLSVSWSFNGLREAGKILSDRAALDQEQISLHVFDDIADRPLDRITLIARTDKNRLKQEQWPADLAKQINASSSHARAGAGSTASYTPKDDASSNLIFERYAELRTFTTALHLDNWVQGATLEAKADLTAAQRIVVMVSTTKKGNFCEELTFTPDPARLKAAQWAKDLAAHLNQHSRYLKAGVKDTTKKTIAPKEDAKANLVWLPKDSGLKVSWETSELKEIGYLSLERDMAGSETCKVFVLNDTTEEILREINFRPVDKRNGMYQASRDLAVRINSMTQLIAAGEKVADEKPAPLGSGYRNKLWACAKNVRAFTTLMSLKNWDKGQRIGPRDLREDEQVVLIVKGGKSGRIFESLLFRPIPGRFSKTLWPKDFCNQINARCRFIRGGQENTTTHLMEPMHKQDANFFWIPKGSGLVVESQIISGIPYDVPGMTSETKELFDKYAESRKHIFVDTRTGQADLNIPVAELFADDGFTHPLKVSLSYDAEEGVHLHLNGGVRHLQDHNVITLRSGRSLQVDLATKSFNGDDFRLDVHSTEERKNTFGYDFTVNYKDGVREDYTFTQGKLSGNVVVRLKKVILPSGNALELIYDLGRVTEIKNGRDTLARFEWFTKIFMSTPRVEVPTAELKSMVVFPNDNEARKTYTFTQKQEGSLQTVFELDGFGASGKQCCTVTQDREGRLSSLQITQQHDFTESGKTVTDSFVHRETLAYTVDGKVDRHVIALGFDDLVHDYTYASDSTRLTGYFRTQQPRTAFVRTYRFSGGQSFFEEYGSAAVPLCRQSSHALDQTQKCLVSQSKSWEGEVAVEQQGLTVDAVGNPVSRREDDTITYWTYYNNYQQYKVTETAKRVEDWSFFGFLFKLVDYVNPIGLGFVIGGSGGMSWGTQIDTKVEMLPAKNDYAKDAFNLPVAITHTGSHRPLSSDVESELVCQRIDGKEVPQRLTFFGYEVVDDVLRPRQKLVILQPDCTRVNVVDQQLKVAQAAAKQLTDSLNKQIKATSGAEQTSFKQTLSDLDHSLKEQSKVNGEGFKLGSWKPGSMSLETFEYHTDSKLPGYGTLKSVETVLLDDQGKTIETSRRKTSFEYSVDAKDSRRLTIKTTISRTGATSVESSQTRSRNTGRLLESTDSEGVKTVWSHDPQGNLKSEKVSQGTTTLRETTVTVDRGPVFVYDMVEDGSTTRMVRDMLGRKQSLKMKSASTWLELHSWTYDPQGRIATQQETDYGKDNKKAAQRRTTWSYDELTGAVTQAHVLKGADGKDLKKSTQVRTPSVRGARVVQGNFTSTCQFDVEKKTLTEHYVTSGSGACRIERKLGIEGLLKSVRYLVVDASGKESEHDRIDYSYDAHGQLSKVAPRLGAASTYSHDSAGRLLSTSRDGVVLSNTYDPASLAAVAKESHVKAGSGSALSLGTQTVDLFGRASSQSVNGCKTEFSYTGASTCATLKTPGTTPTALTGYSSSMDKAKRSHVQTLDKQSSTLVFTTGGRVQTFTDLTGTVTTYEYDFFDRVVGSSNDQCVCTFTYADNGLLASESIKALKAGNLTMKVSYSYDALGQETRRVFTCEGIETLTLERTLLADGRLGKSTLKSAKTAAGKVTEKELCSDSYEYDASLRLKKWTDSRRSADINRIWDTWVYDALGNITKMQDSKAMVRYSGTFSYDAAKLGQVTDYVGVLVDDLPVKAPIECHPTHDDAGRLTSSGDRKLAYHGNGQVKSCSLDGNKTQYSFSYDSEGRVRGGSIGKLSDTYHYRGERVYALVQGDEAKSQGFAKRTLVLRNDSQACLMQDAISDDKTSRSFELRDANGSVIASIDLETKAITHFRYRPYGERFEGEKATSWLGFKGEPLNRVGLYHLGNGYRLYDPVWGRFLAPDDCSPFGVGGAAAYVFGNGDPVNHADPSGHQVIAQYQRWGASPVTTSTAFRVTVGAIGLLMAPFSAGTSILLAVATTTLAALTFSFDIAALIIEKSDPQLSRTLEAWGKVFGMFGAFGGIAASFRSMGNFPKLGSLLKTRGGPQCALTYPVKWPITASELRVAQQVRSNALAQLIQGADDAKAAGTYEAFKARYFNPEGSVANGVTLSIPTASGVTGSIKNLFKGGFDDSLVGYLGAILDWYSGPVVAFEMAHPKQVSQTDSVSIVAGPMPGREKLFP</sequence>
<feature type="domain" description="Teneurin-like YD-shell" evidence="5">
    <location>
        <begin position="1736"/>
        <end position="2064"/>
    </location>
</feature>
<feature type="domain" description="N-acetylglucosamine binding protein A" evidence="4">
    <location>
        <begin position="126"/>
        <end position="204"/>
    </location>
</feature>
<comment type="caution">
    <text evidence="6">The sequence shown here is derived from an EMBL/GenBank/DDBJ whole genome shotgun (WGS) entry which is preliminary data.</text>
</comment>
<evidence type="ECO:0000313" key="7">
    <source>
        <dbReference type="Proteomes" id="UP001335100"/>
    </source>
</evidence>
<dbReference type="Gene3D" id="2.180.10.10">
    <property type="entry name" value="RHS repeat-associated core"/>
    <property type="match status" value="2"/>
</dbReference>
<feature type="transmembrane region" description="Helical" evidence="3">
    <location>
        <begin position="2133"/>
        <end position="2157"/>
    </location>
</feature>
<reference evidence="6 7" key="1">
    <citation type="submission" date="2024-01" db="EMBL/GenBank/DDBJ databases">
        <title>Unpublished Manusciprt.</title>
        <authorList>
            <person name="Duman M."/>
            <person name="Valdes E.G."/>
            <person name="Ajmi N."/>
            <person name="Altun S."/>
            <person name="Saticioglu I.B."/>
        </authorList>
    </citation>
    <scope>NUCLEOTIDE SEQUENCE [LARGE SCALE GENOMIC DNA]</scope>
    <source>
        <strain evidence="6 7">148P</strain>
    </source>
</reference>